<dbReference type="PANTHER" id="PTHR30612:SF0">
    <property type="entry name" value="CHLOROPLAST PROTEIN-TRANSPORTING ATPASE"/>
    <property type="match status" value="1"/>
</dbReference>
<evidence type="ECO:0000256" key="10">
    <source>
        <dbReference type="SAM" id="MobiDB-lite"/>
    </source>
</evidence>
<dbReference type="SUPFAM" id="SSF81767">
    <property type="entry name" value="Pre-protein crosslinking domain of SecA"/>
    <property type="match status" value="1"/>
</dbReference>
<dbReference type="FunFam" id="3.40.50.300:FF:000429">
    <property type="entry name" value="Preprotein translocase subunit SecA"/>
    <property type="match status" value="1"/>
</dbReference>
<gene>
    <name evidence="14" type="ORF">PXH66_00935</name>
</gene>
<dbReference type="SMART" id="SM00958">
    <property type="entry name" value="SecA_PP_bind"/>
    <property type="match status" value="1"/>
</dbReference>
<dbReference type="GO" id="GO:0016020">
    <property type="term" value="C:membrane"/>
    <property type="evidence" value="ECO:0007669"/>
    <property type="project" value="InterPro"/>
</dbReference>
<accession>A0AAE9ZWG8</accession>
<feature type="region of interest" description="Disordered" evidence="10">
    <location>
        <begin position="627"/>
        <end position="648"/>
    </location>
</feature>
<evidence type="ECO:0000313" key="15">
    <source>
        <dbReference type="Proteomes" id="UP001218638"/>
    </source>
</evidence>
<sequence length="648" mass="71798">MPKGLEAGLEYVAGWWIRRRAQRIDLVGEAAKIGERIDTFEGRRNEHLADALRQARAEWSLGRTRTPEARQRALAVVGAVASRELGLIPHREQIMGALGLERGWLIEMATGEGKTLTLAMAAVLAAWRGHACHILTANDYLAGRDARALFRFYDRCGVAVAAVTGEHSPVERRARYQAGVVYTTSREIVGDFLRDRLRLGRRVSTEQWRPWVKRRGGEHPVVVLPRLHTMLVDEADQVLIDEAVTPLILSAQRENDQLATLCREALAEARELVKGGDFTINVARRETRIDQTVTVGRAAEGRHALLRVPRWREEWLGKALLALETYVAGKHYVVQENKIVLIDESTGRSMPDRNLGEGMHALLEAKEGVPVSAPTETMASLSFQRFFRQIPRLAGVTGTAMDAAAEFWRLYRLAVVTIPTHRPVNRRVMAERGFGSEAEKWRFVAATARNCRERGQAVLIGTRTVAASEAVADEMRAAGVPFTLLNAVRNADEASIVAAAGSTGQITIATNMAGRGTDIVPSDDVLAVGGLRVIATERHGSQRVDRQLFGRCARQGQPGIVEPLASWDDEVLRHHLPTWWQRWGTRWAGNGWALRLSLRVAQWRAGRRDVSRRVGVLRHDQWLDQNLSMGAPSQGGAKPKPGGRVVPA</sequence>
<evidence type="ECO:0000256" key="8">
    <source>
        <dbReference type="ARBA" id="ARBA00023010"/>
    </source>
</evidence>
<dbReference type="PROSITE" id="PS51192">
    <property type="entry name" value="HELICASE_ATP_BIND_1"/>
    <property type="match status" value="1"/>
</dbReference>
<dbReference type="PROSITE" id="PS51194">
    <property type="entry name" value="HELICASE_CTER"/>
    <property type="match status" value="1"/>
</dbReference>
<dbReference type="InterPro" id="IPR011130">
    <property type="entry name" value="SecA_preprotein_X-link_dom"/>
</dbReference>
<dbReference type="Pfam" id="PF21090">
    <property type="entry name" value="P-loop_SecA"/>
    <property type="match status" value="2"/>
</dbReference>
<evidence type="ECO:0008006" key="16">
    <source>
        <dbReference type="Google" id="ProtNLM"/>
    </source>
</evidence>
<evidence type="ECO:0000256" key="7">
    <source>
        <dbReference type="ARBA" id="ARBA00022967"/>
    </source>
</evidence>
<keyword evidence="8" id="KW-0811">Translocation</keyword>
<dbReference type="EMBL" id="CP119075">
    <property type="protein sequence ID" value="WED65412.1"/>
    <property type="molecule type" value="Genomic_DNA"/>
</dbReference>
<name>A0AAE9ZWG8_9BACT</name>
<dbReference type="InterPro" id="IPR001650">
    <property type="entry name" value="Helicase_C-like"/>
</dbReference>
<keyword evidence="6" id="KW-0653">Protein transport</keyword>
<dbReference type="SMART" id="SM00957">
    <property type="entry name" value="SecA_DEAD"/>
    <property type="match status" value="1"/>
</dbReference>
<evidence type="ECO:0000256" key="2">
    <source>
        <dbReference type="ARBA" id="ARBA00022475"/>
    </source>
</evidence>
<proteinExistence type="predicted"/>
<evidence type="ECO:0000256" key="1">
    <source>
        <dbReference type="ARBA" id="ARBA00022448"/>
    </source>
</evidence>
<keyword evidence="7" id="KW-1278">Translocase</keyword>
<organism evidence="14 15">
    <name type="scientific">Synoicihabitans lomoniglobus</name>
    <dbReference type="NCBI Taxonomy" id="2909285"/>
    <lineage>
        <taxon>Bacteria</taxon>
        <taxon>Pseudomonadati</taxon>
        <taxon>Verrucomicrobiota</taxon>
        <taxon>Opitutia</taxon>
        <taxon>Opitutales</taxon>
        <taxon>Opitutaceae</taxon>
        <taxon>Synoicihabitans</taxon>
    </lineage>
</organism>
<dbReference type="InterPro" id="IPR000185">
    <property type="entry name" value="SecA"/>
</dbReference>
<dbReference type="GO" id="GO:0005524">
    <property type="term" value="F:ATP binding"/>
    <property type="evidence" value="ECO:0007669"/>
    <property type="project" value="UniProtKB-KW"/>
</dbReference>
<dbReference type="GO" id="GO:0006886">
    <property type="term" value="P:intracellular protein transport"/>
    <property type="evidence" value="ECO:0007669"/>
    <property type="project" value="InterPro"/>
</dbReference>
<dbReference type="Gene3D" id="3.40.50.300">
    <property type="entry name" value="P-loop containing nucleotide triphosphate hydrolases"/>
    <property type="match status" value="2"/>
</dbReference>
<evidence type="ECO:0000256" key="6">
    <source>
        <dbReference type="ARBA" id="ARBA00022927"/>
    </source>
</evidence>
<dbReference type="AlphaFoldDB" id="A0AAE9ZWG8"/>
<reference evidence="14" key="1">
    <citation type="submission" date="2023-03" db="EMBL/GenBank/DDBJ databases">
        <title>Lomoglobus Profundus gen. nov., sp. nov., a novel member of the phylum Verrucomicrobia, isolated from deep-marine sediment of South China Sea.</title>
        <authorList>
            <person name="Ahmad T."/>
            <person name="Ishaq S.E."/>
            <person name="Wang F."/>
        </authorList>
    </citation>
    <scope>NUCLEOTIDE SEQUENCE</scope>
    <source>
        <strain evidence="14">LMO-M01</strain>
    </source>
</reference>
<dbReference type="GO" id="GO:0017038">
    <property type="term" value="P:protein import"/>
    <property type="evidence" value="ECO:0007669"/>
    <property type="project" value="InterPro"/>
</dbReference>
<keyword evidence="1" id="KW-0813">Transport</keyword>
<dbReference type="InterPro" id="IPR044722">
    <property type="entry name" value="SecA_SF2_C"/>
</dbReference>
<dbReference type="SUPFAM" id="SSF52540">
    <property type="entry name" value="P-loop containing nucleoside triphosphate hydrolases"/>
    <property type="match status" value="2"/>
</dbReference>
<keyword evidence="2" id="KW-1003">Cell membrane</keyword>
<evidence type="ECO:0000256" key="5">
    <source>
        <dbReference type="ARBA" id="ARBA00022840"/>
    </source>
</evidence>
<dbReference type="Proteomes" id="UP001218638">
    <property type="component" value="Chromosome"/>
</dbReference>
<dbReference type="InterPro" id="IPR036670">
    <property type="entry name" value="SecA_X-link_sf"/>
</dbReference>
<feature type="domain" description="Helicase ATP-binding" evidence="11">
    <location>
        <begin position="95"/>
        <end position="251"/>
    </location>
</feature>
<feature type="domain" description="SecA family profile" evidence="13">
    <location>
        <begin position="1"/>
        <end position="603"/>
    </location>
</feature>
<dbReference type="CDD" id="cd17928">
    <property type="entry name" value="DEXDc_SecA"/>
    <property type="match status" value="1"/>
</dbReference>
<dbReference type="PANTHER" id="PTHR30612">
    <property type="entry name" value="SECA INNER MEMBRANE COMPONENT OF SEC PROTEIN SECRETION SYSTEM"/>
    <property type="match status" value="1"/>
</dbReference>
<dbReference type="RefSeq" id="WP_330929361.1">
    <property type="nucleotide sequence ID" value="NZ_CP119075.1"/>
</dbReference>
<keyword evidence="3" id="KW-0963">Cytoplasm</keyword>
<protein>
    <recommendedName>
        <fullName evidence="16">Protein translocase subunit SecA</fullName>
    </recommendedName>
</protein>
<evidence type="ECO:0000259" key="13">
    <source>
        <dbReference type="PROSITE" id="PS51196"/>
    </source>
</evidence>
<evidence type="ECO:0000259" key="12">
    <source>
        <dbReference type="PROSITE" id="PS51194"/>
    </source>
</evidence>
<evidence type="ECO:0000313" key="14">
    <source>
        <dbReference type="EMBL" id="WED65412.1"/>
    </source>
</evidence>
<keyword evidence="15" id="KW-1185">Reference proteome</keyword>
<keyword evidence="9" id="KW-0472">Membrane</keyword>
<feature type="domain" description="Helicase C-terminal" evidence="12">
    <location>
        <begin position="443"/>
        <end position="602"/>
    </location>
</feature>
<dbReference type="Gene3D" id="3.90.1440.10">
    <property type="entry name" value="SecA, preprotein cross-linking domain"/>
    <property type="match status" value="1"/>
</dbReference>
<evidence type="ECO:0000256" key="3">
    <source>
        <dbReference type="ARBA" id="ARBA00022490"/>
    </source>
</evidence>
<evidence type="ECO:0000256" key="4">
    <source>
        <dbReference type="ARBA" id="ARBA00022741"/>
    </source>
</evidence>
<dbReference type="InterPro" id="IPR011115">
    <property type="entry name" value="SecA_DEAD"/>
</dbReference>
<dbReference type="InterPro" id="IPR014018">
    <property type="entry name" value="SecA_motor_DEAD"/>
</dbReference>
<dbReference type="PRINTS" id="PR00906">
    <property type="entry name" value="SECA"/>
</dbReference>
<dbReference type="PROSITE" id="PS51196">
    <property type="entry name" value="SECA_MOTOR_DEAD"/>
    <property type="match status" value="1"/>
</dbReference>
<dbReference type="InterPro" id="IPR027417">
    <property type="entry name" value="P-loop_NTPase"/>
</dbReference>
<dbReference type="Pfam" id="PF07517">
    <property type="entry name" value="SecA_DEAD"/>
    <property type="match status" value="1"/>
</dbReference>
<evidence type="ECO:0000256" key="9">
    <source>
        <dbReference type="ARBA" id="ARBA00023136"/>
    </source>
</evidence>
<dbReference type="Pfam" id="PF01043">
    <property type="entry name" value="SecA_PP_bind"/>
    <property type="match status" value="1"/>
</dbReference>
<dbReference type="GO" id="GO:0006605">
    <property type="term" value="P:protein targeting"/>
    <property type="evidence" value="ECO:0007669"/>
    <property type="project" value="InterPro"/>
</dbReference>
<keyword evidence="4" id="KW-0547">Nucleotide-binding</keyword>
<keyword evidence="5" id="KW-0067">ATP-binding</keyword>
<dbReference type="KEGG" id="slom:PXH66_00935"/>
<evidence type="ECO:0000259" key="11">
    <source>
        <dbReference type="PROSITE" id="PS51192"/>
    </source>
</evidence>
<dbReference type="InterPro" id="IPR014001">
    <property type="entry name" value="Helicase_ATP-bd"/>
</dbReference>